<dbReference type="EMBL" id="CM023482">
    <property type="protein sequence ID" value="KAH6937809.1"/>
    <property type="molecule type" value="Genomic_DNA"/>
</dbReference>
<evidence type="ECO:0000313" key="1">
    <source>
        <dbReference type="EMBL" id="KAH6937809.1"/>
    </source>
</evidence>
<proteinExistence type="predicted"/>
<gene>
    <name evidence="1" type="ORF">HPB50_004190</name>
</gene>
<sequence length="114" mass="12216">MPSPGPCSSLGEARARARAQLRCPGHVITNCIRYARAPSSSSSHEARSAWQRRQRAKPHTTPQHGRGFLTSFALPARDDGGDAAGEGFPGADARPNDEDNTVRDSYTRASQGTL</sequence>
<protein>
    <submittedName>
        <fullName evidence="1">Uncharacterized protein</fullName>
    </submittedName>
</protein>
<reference evidence="1" key="1">
    <citation type="submission" date="2020-05" db="EMBL/GenBank/DDBJ databases">
        <title>Large-scale comparative analyses of tick genomes elucidate their genetic diversity and vector capacities.</title>
        <authorList>
            <person name="Jia N."/>
            <person name="Wang J."/>
            <person name="Shi W."/>
            <person name="Du L."/>
            <person name="Sun Y."/>
            <person name="Zhan W."/>
            <person name="Jiang J."/>
            <person name="Wang Q."/>
            <person name="Zhang B."/>
            <person name="Ji P."/>
            <person name="Sakyi L.B."/>
            <person name="Cui X."/>
            <person name="Yuan T."/>
            <person name="Jiang B."/>
            <person name="Yang W."/>
            <person name="Lam T.T.-Y."/>
            <person name="Chang Q."/>
            <person name="Ding S."/>
            <person name="Wang X."/>
            <person name="Zhu J."/>
            <person name="Ruan X."/>
            <person name="Zhao L."/>
            <person name="Wei J."/>
            <person name="Que T."/>
            <person name="Du C."/>
            <person name="Cheng J."/>
            <person name="Dai P."/>
            <person name="Han X."/>
            <person name="Huang E."/>
            <person name="Gao Y."/>
            <person name="Liu J."/>
            <person name="Shao H."/>
            <person name="Ye R."/>
            <person name="Li L."/>
            <person name="Wei W."/>
            <person name="Wang X."/>
            <person name="Wang C."/>
            <person name="Yang T."/>
            <person name="Huo Q."/>
            <person name="Li W."/>
            <person name="Guo W."/>
            <person name="Chen H."/>
            <person name="Zhou L."/>
            <person name="Ni X."/>
            <person name="Tian J."/>
            <person name="Zhou Y."/>
            <person name="Sheng Y."/>
            <person name="Liu T."/>
            <person name="Pan Y."/>
            <person name="Xia L."/>
            <person name="Li J."/>
            <person name="Zhao F."/>
            <person name="Cao W."/>
        </authorList>
    </citation>
    <scope>NUCLEOTIDE SEQUENCE</scope>
    <source>
        <strain evidence="1">Hyas-2018</strain>
    </source>
</reference>
<accession>A0ACB7SYT9</accession>
<evidence type="ECO:0000313" key="2">
    <source>
        <dbReference type="Proteomes" id="UP000821845"/>
    </source>
</evidence>
<organism evidence="1 2">
    <name type="scientific">Hyalomma asiaticum</name>
    <name type="common">Tick</name>
    <dbReference type="NCBI Taxonomy" id="266040"/>
    <lineage>
        <taxon>Eukaryota</taxon>
        <taxon>Metazoa</taxon>
        <taxon>Ecdysozoa</taxon>
        <taxon>Arthropoda</taxon>
        <taxon>Chelicerata</taxon>
        <taxon>Arachnida</taxon>
        <taxon>Acari</taxon>
        <taxon>Parasitiformes</taxon>
        <taxon>Ixodida</taxon>
        <taxon>Ixodoidea</taxon>
        <taxon>Ixodidae</taxon>
        <taxon>Hyalomminae</taxon>
        <taxon>Hyalomma</taxon>
    </lineage>
</organism>
<keyword evidence="2" id="KW-1185">Reference proteome</keyword>
<name>A0ACB7SYT9_HYAAI</name>
<dbReference type="Proteomes" id="UP000821845">
    <property type="component" value="Chromosome 2"/>
</dbReference>
<comment type="caution">
    <text evidence="1">The sequence shown here is derived from an EMBL/GenBank/DDBJ whole genome shotgun (WGS) entry which is preliminary data.</text>
</comment>